<sequence length="188" mass="19839">MSAGPTTATPGQGHLGPGVEAFDQWADELLDRLRGNPLADQMFTAASHLGDFSLIWHLVSAARGLGSERAASDAFVMAALIGAESLIVNQGVKRLFRRTRPTESGDDRYGVRKPSTSSFPSGHASAAAFAATLLAARSPAWARPLWFALAAVVALSRAFVRIHHASDVVGGIATGLVLAALARRVVRW</sequence>
<dbReference type="GO" id="GO:0016787">
    <property type="term" value="F:hydrolase activity"/>
    <property type="evidence" value="ECO:0007669"/>
    <property type="project" value="UniProtKB-KW"/>
</dbReference>
<evidence type="ECO:0000313" key="9">
    <source>
        <dbReference type="EMBL" id="CAB4983901.1"/>
    </source>
</evidence>
<dbReference type="PANTHER" id="PTHR14969">
    <property type="entry name" value="SPHINGOSINE-1-PHOSPHATE PHOSPHOHYDROLASE"/>
    <property type="match status" value="1"/>
</dbReference>
<keyword evidence="6" id="KW-0472">Membrane</keyword>
<name>A0A6J6XTD5_9ZZZZ</name>
<reference evidence="8" key="1">
    <citation type="submission" date="2020-05" db="EMBL/GenBank/DDBJ databases">
        <authorList>
            <person name="Chiriac C."/>
            <person name="Salcher M."/>
            <person name="Ghai R."/>
            <person name="Kavagutti S V."/>
        </authorList>
    </citation>
    <scope>NUCLEOTIDE SEQUENCE</scope>
</reference>
<comment type="subcellular location">
    <subcellularLocation>
        <location evidence="1">Cell membrane</location>
        <topology evidence="1">Multi-pass membrane protein</topology>
    </subcellularLocation>
</comment>
<evidence type="ECO:0000256" key="6">
    <source>
        <dbReference type="ARBA" id="ARBA00023136"/>
    </source>
</evidence>
<dbReference type="GO" id="GO:0005886">
    <property type="term" value="C:plasma membrane"/>
    <property type="evidence" value="ECO:0007669"/>
    <property type="project" value="UniProtKB-SubCell"/>
</dbReference>
<dbReference type="SUPFAM" id="SSF48317">
    <property type="entry name" value="Acid phosphatase/Vanadium-dependent haloperoxidase"/>
    <property type="match status" value="1"/>
</dbReference>
<keyword evidence="5" id="KW-1133">Transmembrane helix</keyword>
<feature type="domain" description="Phosphatidic acid phosphatase type 2/haloperoxidase" evidence="7">
    <location>
        <begin position="74"/>
        <end position="183"/>
    </location>
</feature>
<dbReference type="Pfam" id="PF01569">
    <property type="entry name" value="PAP2"/>
    <property type="match status" value="1"/>
</dbReference>
<dbReference type="InterPro" id="IPR000326">
    <property type="entry name" value="PAP2/HPO"/>
</dbReference>
<evidence type="ECO:0000256" key="5">
    <source>
        <dbReference type="ARBA" id="ARBA00022989"/>
    </source>
</evidence>
<protein>
    <submittedName>
        <fullName evidence="8">Unannotated protein</fullName>
    </submittedName>
</protein>
<evidence type="ECO:0000256" key="2">
    <source>
        <dbReference type="ARBA" id="ARBA00022475"/>
    </source>
</evidence>
<accession>A0A6J6XTD5</accession>
<dbReference type="SMART" id="SM00014">
    <property type="entry name" value="acidPPc"/>
    <property type="match status" value="1"/>
</dbReference>
<dbReference type="InterPro" id="IPR036938">
    <property type="entry name" value="PAP2/HPO_sf"/>
</dbReference>
<keyword evidence="2" id="KW-1003">Cell membrane</keyword>
<dbReference type="PANTHER" id="PTHR14969:SF62">
    <property type="entry name" value="DECAPRENYLPHOSPHORYL-5-PHOSPHORIBOSE PHOSPHATASE RV3807C-RELATED"/>
    <property type="match status" value="1"/>
</dbReference>
<dbReference type="AlphaFoldDB" id="A0A6J6XTD5"/>
<evidence type="ECO:0000256" key="4">
    <source>
        <dbReference type="ARBA" id="ARBA00022801"/>
    </source>
</evidence>
<gene>
    <name evidence="8" type="ORF">UFOPK3001_00862</name>
    <name evidence="9" type="ORF">UFOPK3954_00699</name>
</gene>
<proteinExistence type="predicted"/>
<organism evidence="8">
    <name type="scientific">freshwater metagenome</name>
    <dbReference type="NCBI Taxonomy" id="449393"/>
    <lineage>
        <taxon>unclassified sequences</taxon>
        <taxon>metagenomes</taxon>
        <taxon>ecological metagenomes</taxon>
    </lineage>
</organism>
<evidence type="ECO:0000259" key="7">
    <source>
        <dbReference type="SMART" id="SM00014"/>
    </source>
</evidence>
<evidence type="ECO:0000313" key="8">
    <source>
        <dbReference type="EMBL" id="CAB4799475.1"/>
    </source>
</evidence>
<evidence type="ECO:0000256" key="3">
    <source>
        <dbReference type="ARBA" id="ARBA00022692"/>
    </source>
</evidence>
<evidence type="ECO:0000256" key="1">
    <source>
        <dbReference type="ARBA" id="ARBA00004651"/>
    </source>
</evidence>
<dbReference type="EMBL" id="CAFBON010000056">
    <property type="protein sequence ID" value="CAB4983901.1"/>
    <property type="molecule type" value="Genomic_DNA"/>
</dbReference>
<keyword evidence="3" id="KW-0812">Transmembrane</keyword>
<keyword evidence="4" id="KW-0378">Hydrolase</keyword>
<dbReference type="Gene3D" id="1.20.144.10">
    <property type="entry name" value="Phosphatidic acid phosphatase type 2/haloperoxidase"/>
    <property type="match status" value="1"/>
</dbReference>
<dbReference type="EMBL" id="CAFAAJ010000043">
    <property type="protein sequence ID" value="CAB4799475.1"/>
    <property type="molecule type" value="Genomic_DNA"/>
</dbReference>